<dbReference type="Proteomes" id="UP000030647">
    <property type="component" value="Unassembled WGS sequence"/>
</dbReference>
<dbReference type="RefSeq" id="WP_022530373.1">
    <property type="nucleotide sequence ID" value="NZ_KI271599.1"/>
</dbReference>
<dbReference type="HOGENOM" id="CLU_215999_0_0_9"/>
<evidence type="ECO:0000313" key="1">
    <source>
        <dbReference type="EMBL" id="ERL64379.1"/>
    </source>
</evidence>
<accession>U4TJJ9</accession>
<proteinExistence type="predicted"/>
<sequence>MLAYHAASLRAYLQSAYRVVLMHDAPDKAVTLAALPSIIRYN</sequence>
<name>U4TJJ9_9LACO</name>
<organism evidence="1 2">
    <name type="scientific">Schleiferilactobacillus shenzhenensis LY-73</name>
    <dbReference type="NCBI Taxonomy" id="1231336"/>
    <lineage>
        <taxon>Bacteria</taxon>
        <taxon>Bacillati</taxon>
        <taxon>Bacillota</taxon>
        <taxon>Bacilli</taxon>
        <taxon>Lactobacillales</taxon>
        <taxon>Lactobacillaceae</taxon>
        <taxon>Schleiferilactobacillus</taxon>
    </lineage>
</organism>
<dbReference type="AlphaFoldDB" id="U4TJJ9"/>
<protein>
    <submittedName>
        <fullName evidence="1">Uncharacterized protein</fullName>
    </submittedName>
</protein>
<evidence type="ECO:0000313" key="2">
    <source>
        <dbReference type="Proteomes" id="UP000030647"/>
    </source>
</evidence>
<reference evidence="2" key="1">
    <citation type="journal article" date="2013" name="Genome Announc.">
        <title>Whole-Genome Sequencing of Lactobacillus shenzhenensis Strain LY-73T.</title>
        <authorList>
            <person name="Lin Z."/>
            <person name="Liu Z."/>
            <person name="Yang R."/>
            <person name="Zou Y."/>
            <person name="Wan D."/>
            <person name="Chen J."/>
            <person name="Guo M."/>
            <person name="Zhao J."/>
            <person name="Fang C."/>
            <person name="Yang R."/>
            <person name="Liu F."/>
        </authorList>
    </citation>
    <scope>NUCLEOTIDE SEQUENCE [LARGE SCALE GENOMIC DNA]</scope>
    <source>
        <strain evidence="2">LY-73</strain>
    </source>
</reference>
<dbReference type="EMBL" id="KI271599">
    <property type="protein sequence ID" value="ERL64379.1"/>
    <property type="molecule type" value="Genomic_DNA"/>
</dbReference>
<keyword evidence="2" id="KW-1185">Reference proteome</keyword>
<gene>
    <name evidence="1" type="ORF">L248_1041</name>
</gene>